<organism evidence="2 3">
    <name type="scientific">Streptomyces lycii</name>
    <dbReference type="NCBI Taxonomy" id="2654337"/>
    <lineage>
        <taxon>Bacteria</taxon>
        <taxon>Bacillati</taxon>
        <taxon>Actinomycetota</taxon>
        <taxon>Actinomycetes</taxon>
        <taxon>Kitasatosporales</taxon>
        <taxon>Streptomycetaceae</taxon>
        <taxon>Streptomyces</taxon>
    </lineage>
</organism>
<feature type="domain" description="Methyltransferase" evidence="1">
    <location>
        <begin position="53"/>
        <end position="148"/>
    </location>
</feature>
<dbReference type="SUPFAM" id="SSF53335">
    <property type="entry name" value="S-adenosyl-L-methionine-dependent methyltransferases"/>
    <property type="match status" value="1"/>
</dbReference>
<name>A0ABQ7FC59_9ACTN</name>
<dbReference type="InterPro" id="IPR029063">
    <property type="entry name" value="SAM-dependent_MTases_sf"/>
</dbReference>
<dbReference type="EMBL" id="WHPN01000368">
    <property type="protein sequence ID" value="KAF4406437.1"/>
    <property type="molecule type" value="Genomic_DNA"/>
</dbReference>
<dbReference type="InterPro" id="IPR041698">
    <property type="entry name" value="Methyltransf_25"/>
</dbReference>
<comment type="caution">
    <text evidence="2">The sequence shown here is derived from an EMBL/GenBank/DDBJ whole genome shotgun (WGS) entry which is preliminary data.</text>
</comment>
<evidence type="ECO:0000313" key="2">
    <source>
        <dbReference type="EMBL" id="KAF4406437.1"/>
    </source>
</evidence>
<dbReference type="GO" id="GO:0008168">
    <property type="term" value="F:methyltransferase activity"/>
    <property type="evidence" value="ECO:0007669"/>
    <property type="project" value="UniProtKB-KW"/>
</dbReference>
<dbReference type="Pfam" id="PF13649">
    <property type="entry name" value="Methyltransf_25"/>
    <property type="match status" value="1"/>
</dbReference>
<dbReference type="Proteomes" id="UP000621266">
    <property type="component" value="Unassembled WGS sequence"/>
</dbReference>
<keyword evidence="2" id="KW-0489">Methyltransferase</keyword>
<dbReference type="Gene3D" id="3.40.50.150">
    <property type="entry name" value="Vaccinia Virus protein VP39"/>
    <property type="match status" value="1"/>
</dbReference>
<keyword evidence="3" id="KW-1185">Reference proteome</keyword>
<dbReference type="RefSeq" id="WP_098754366.1">
    <property type="nucleotide sequence ID" value="NZ_WHPN01000368.1"/>
</dbReference>
<gene>
    <name evidence="2" type="ORF">GCU69_24910</name>
</gene>
<reference evidence="2 3" key="1">
    <citation type="submission" date="2019-10" db="EMBL/GenBank/DDBJ databases">
        <title>Streptomyces tenebrisbrunneis sp.nov., an endogenous actinomycete isolated from of Lycium ruthenicum.</title>
        <authorList>
            <person name="Ma L."/>
        </authorList>
    </citation>
    <scope>NUCLEOTIDE SEQUENCE [LARGE SCALE GENOMIC DNA]</scope>
    <source>
        <strain evidence="2 3">TRM 66187</strain>
    </source>
</reference>
<proteinExistence type="predicted"/>
<protein>
    <submittedName>
        <fullName evidence="2">Class I SAM-dependent methyltransferase</fullName>
    </submittedName>
</protein>
<accession>A0ABQ7FC59</accession>
<keyword evidence="2" id="KW-0808">Transferase</keyword>
<dbReference type="GO" id="GO:0032259">
    <property type="term" value="P:methylation"/>
    <property type="evidence" value="ECO:0007669"/>
    <property type="project" value="UniProtKB-KW"/>
</dbReference>
<sequence>MSVSNRYRNAWESFWREAPEGPGGVFWDAGPELVAARHLPLFAPHFPRGLPLIDVGCGNGTQTRFLAGHLGRTTGVDLSAAAVGRARRATPDTSGGRLVYEQLDVVDEEATRELHDRLGDANVYLRGVLHQSEPADRGPLLAAVATLVGEHGRAFLTEPSAAAGPLLTGLASAPGGPPPKLRPVLDHGIAPAEVADEAVPELVRQAGLTVLDDGVVDLNTAEYRTDGSRIVLPSLWLVVGRTDAPPS</sequence>
<evidence type="ECO:0000259" key="1">
    <source>
        <dbReference type="Pfam" id="PF13649"/>
    </source>
</evidence>
<evidence type="ECO:0000313" key="3">
    <source>
        <dbReference type="Proteomes" id="UP000621266"/>
    </source>
</evidence>